<dbReference type="Pfam" id="PF02371">
    <property type="entry name" value="Transposase_20"/>
    <property type="match status" value="1"/>
</dbReference>
<feature type="domain" description="Transposase IS116/IS110/IS902 C-terminal" evidence="2">
    <location>
        <begin position="211"/>
        <end position="294"/>
    </location>
</feature>
<dbReference type="Proteomes" id="UP000284476">
    <property type="component" value="Unassembled WGS sequence"/>
</dbReference>
<organism evidence="3 4">
    <name type="scientific">Paenirhodobacter populi</name>
    <dbReference type="NCBI Taxonomy" id="2306993"/>
    <lineage>
        <taxon>Bacteria</taxon>
        <taxon>Pseudomonadati</taxon>
        <taxon>Pseudomonadota</taxon>
        <taxon>Alphaproteobacteria</taxon>
        <taxon>Rhodobacterales</taxon>
        <taxon>Rhodobacter group</taxon>
        <taxon>Paenirhodobacter</taxon>
    </lineage>
</organism>
<dbReference type="GO" id="GO:0006313">
    <property type="term" value="P:DNA transposition"/>
    <property type="evidence" value="ECO:0007669"/>
    <property type="project" value="InterPro"/>
</dbReference>
<dbReference type="GO" id="GO:0003677">
    <property type="term" value="F:DNA binding"/>
    <property type="evidence" value="ECO:0007669"/>
    <property type="project" value="InterPro"/>
</dbReference>
<feature type="domain" description="Transposase IS110-like N-terminal" evidence="1">
    <location>
        <begin position="27"/>
        <end position="167"/>
    </location>
</feature>
<reference evidence="3 4" key="2">
    <citation type="submission" date="2019-01" db="EMBL/GenBank/DDBJ databases">
        <authorList>
            <person name="Li Y."/>
        </authorList>
    </citation>
    <scope>NUCLEOTIDE SEQUENCE [LARGE SCALE GENOMIC DNA]</scope>
    <source>
        <strain evidence="3 4">SK2B-1</strain>
    </source>
</reference>
<dbReference type="EMBL" id="SAUZ01000015">
    <property type="protein sequence ID" value="RWR19495.1"/>
    <property type="molecule type" value="Genomic_DNA"/>
</dbReference>
<sequence length="339" mass="37837">MTSRGSYYRSGILNIAATPILSESQILGIDVSKAWFDVFLHPAAVKERFDNNAAGFRKLVRWLKSANVEVTVMEATGGLEAPLFNALQSAEYSVARINPRWIRDFAKATGHSAKTDQQDARLIALYGAMMKPEPSRIGNQKSDVFRALCARRRQIIHMRNQELNRQQQSREHQISQMIRQTLAFLDKQLAAVEVEIDAMIQQDEDWRRRREIIESIPGFAATTARTLIADLPELGTMTDKQAAALVGVAPINRDSGKQQGYRAIGGGRSGVRRVLYMATMGAATRNNPRLKSIYKRLLAAGKKPKVAIVAIMRKIIVILNAMIKANQTWRADHVVTGLT</sequence>
<proteinExistence type="predicted"/>
<dbReference type="GO" id="GO:0004803">
    <property type="term" value="F:transposase activity"/>
    <property type="evidence" value="ECO:0007669"/>
    <property type="project" value="InterPro"/>
</dbReference>
<evidence type="ECO:0000259" key="2">
    <source>
        <dbReference type="Pfam" id="PF02371"/>
    </source>
</evidence>
<evidence type="ECO:0000313" key="4">
    <source>
        <dbReference type="Proteomes" id="UP000284476"/>
    </source>
</evidence>
<comment type="caution">
    <text evidence="3">The sequence shown here is derived from an EMBL/GenBank/DDBJ whole genome shotgun (WGS) entry which is preliminary data.</text>
</comment>
<accession>A0A443JG19</accession>
<dbReference type="InterPro" id="IPR002525">
    <property type="entry name" value="Transp_IS110-like_N"/>
</dbReference>
<dbReference type="NCBIfam" id="NF033542">
    <property type="entry name" value="transpos_IS110"/>
    <property type="match status" value="1"/>
</dbReference>
<gene>
    <name evidence="3" type="ORF">D2T30_13280</name>
</gene>
<dbReference type="InterPro" id="IPR047650">
    <property type="entry name" value="Transpos_IS110"/>
</dbReference>
<dbReference type="Pfam" id="PF01548">
    <property type="entry name" value="DEDD_Tnp_IS110"/>
    <property type="match status" value="1"/>
</dbReference>
<dbReference type="InterPro" id="IPR003346">
    <property type="entry name" value="Transposase_20"/>
</dbReference>
<protein>
    <submittedName>
        <fullName evidence="3">IS110 family transposase</fullName>
    </submittedName>
</protein>
<evidence type="ECO:0000259" key="1">
    <source>
        <dbReference type="Pfam" id="PF01548"/>
    </source>
</evidence>
<dbReference type="PANTHER" id="PTHR33055">
    <property type="entry name" value="TRANSPOSASE FOR INSERTION SEQUENCE ELEMENT IS1111A"/>
    <property type="match status" value="1"/>
</dbReference>
<reference evidence="3 4" key="1">
    <citation type="submission" date="2019-01" db="EMBL/GenBank/DDBJ databases">
        <title>Sinorhodobacter populi sp. nov. isolated from the symptomatic bark tissue of Populus euramericana canker.</title>
        <authorList>
            <person name="Xu G."/>
        </authorList>
    </citation>
    <scope>NUCLEOTIDE SEQUENCE [LARGE SCALE GENOMIC DNA]</scope>
    <source>
        <strain evidence="3 4">SK2B-1</strain>
    </source>
</reference>
<evidence type="ECO:0000313" key="3">
    <source>
        <dbReference type="EMBL" id="RWR19495.1"/>
    </source>
</evidence>
<dbReference type="AlphaFoldDB" id="A0A443JG19"/>
<name>A0A443JG19_9RHOB</name>
<dbReference type="PANTHER" id="PTHR33055:SF13">
    <property type="entry name" value="TRANSPOSASE"/>
    <property type="match status" value="1"/>
</dbReference>